<evidence type="ECO:0000313" key="2">
    <source>
        <dbReference type="Proteomes" id="UP000747013"/>
    </source>
</evidence>
<accession>A0A921HR47</accession>
<proteinExistence type="predicted"/>
<dbReference type="AlphaFoldDB" id="A0A921HR47"/>
<sequence length="99" mass="11281">MADFEALVASKLASKVEKLVDERVEAALKGNLAAGYLNQKQLCKYLGISPTTFKEKIKPLAPPTFVIEGMVRYKVDRIDEWMQQFEIWNDEYIPERSGA</sequence>
<protein>
    <recommendedName>
        <fullName evidence="3">Helix-turn-helix domain-containing protein</fullName>
    </recommendedName>
</protein>
<organism evidence="1 2">
    <name type="scientific">Companilactobacillus farciminis</name>
    <dbReference type="NCBI Taxonomy" id="1612"/>
    <lineage>
        <taxon>Bacteria</taxon>
        <taxon>Bacillati</taxon>
        <taxon>Bacillota</taxon>
        <taxon>Bacilli</taxon>
        <taxon>Lactobacillales</taxon>
        <taxon>Lactobacillaceae</taxon>
        <taxon>Companilactobacillus</taxon>
    </lineage>
</organism>
<dbReference type="EMBL" id="DYWC01000144">
    <property type="protein sequence ID" value="HJF87067.1"/>
    <property type="molecule type" value="Genomic_DNA"/>
</dbReference>
<dbReference type="Proteomes" id="UP000747013">
    <property type="component" value="Unassembled WGS sequence"/>
</dbReference>
<comment type="caution">
    <text evidence="1">The sequence shown here is derived from an EMBL/GenBank/DDBJ whole genome shotgun (WGS) entry which is preliminary data.</text>
</comment>
<gene>
    <name evidence="1" type="ORF">K8V88_06485</name>
</gene>
<evidence type="ECO:0008006" key="3">
    <source>
        <dbReference type="Google" id="ProtNLM"/>
    </source>
</evidence>
<reference evidence="1" key="2">
    <citation type="submission" date="2021-09" db="EMBL/GenBank/DDBJ databases">
        <authorList>
            <person name="Gilroy R."/>
        </authorList>
    </citation>
    <scope>NUCLEOTIDE SEQUENCE</scope>
    <source>
        <strain evidence="1">7886</strain>
    </source>
</reference>
<evidence type="ECO:0000313" key="1">
    <source>
        <dbReference type="EMBL" id="HJF87067.1"/>
    </source>
</evidence>
<reference evidence="1" key="1">
    <citation type="journal article" date="2021" name="PeerJ">
        <title>Extensive microbial diversity within the chicken gut microbiome revealed by metagenomics and culture.</title>
        <authorList>
            <person name="Gilroy R."/>
            <person name="Ravi A."/>
            <person name="Getino M."/>
            <person name="Pursley I."/>
            <person name="Horton D.L."/>
            <person name="Alikhan N.F."/>
            <person name="Baker D."/>
            <person name="Gharbi K."/>
            <person name="Hall N."/>
            <person name="Watson M."/>
            <person name="Adriaenssens E.M."/>
            <person name="Foster-Nyarko E."/>
            <person name="Jarju S."/>
            <person name="Secka A."/>
            <person name="Antonio M."/>
            <person name="Oren A."/>
            <person name="Chaudhuri R.R."/>
            <person name="La Ragione R."/>
            <person name="Hildebrand F."/>
            <person name="Pallen M.J."/>
        </authorList>
    </citation>
    <scope>NUCLEOTIDE SEQUENCE</scope>
    <source>
        <strain evidence="1">7886</strain>
    </source>
</reference>
<name>A0A921HR47_9LACO</name>